<sequence precursor="true">MKPQNDNHRMLYKSLALGALAILLAATPLLAQPGAKRNPRRNLLAIPEVERSEVICFALYTVHDDTLKLTAQLYPLESSDDRTVRLEIEKDGKWVEVAQTKVIETGWTAPFRVENWDDTQQRKYRVLHGPKATYEGIIRKNPIDKDEIVVAGFTGNSIQPAHGGDISRQDLIDNVNRIDADVLFFSGDQVYDHNRHYAAWLKFGRDFGEIIKDRPTLCLPDDHDVGQPNLWGENGKISTLSGNADGGYRQPGVYVQEVERAQTSHFPDPVHPRKIGQGIGVYYTNLNWGNIDFAILEDRKFKSGPAGRVPKQGPRPDHIRNPEYDPASVDVDGAVLLGQQQLDFLDAWAADWHQAKMKVALSQTIFCGGAHIHGAANGRLHADMDSNGWPQTGRNKALKSLRKAFAFHYAGDQHLGTLFHHGVDEYRDAVWSFCVPSIANLYLRWWEPVEPGANREPGSPEYTGDQLDGFGNKVTNYAAANPEKMPAGNLLNTRAAGFGIVRLNTKTREITMECWPRNVDVTDPSAKQYLGWPRTISQFDNYNPPSWGKLGELTFDVDSPVVQLVDAANGEVLYTVRVNGKSFVPGAPKGKAFHVKVGKDKPDTIVVKDAQVGGPVQSVQVK</sequence>
<feature type="chain" id="PRO_5022178170" description="PhoD-like phosphatase" evidence="2">
    <location>
        <begin position="32"/>
        <end position="622"/>
    </location>
</feature>
<name>A0A518JR29_9BACT</name>
<reference evidence="3 4" key="1">
    <citation type="submission" date="2019-02" db="EMBL/GenBank/DDBJ databases">
        <title>Deep-cultivation of Planctomycetes and their phenomic and genomic characterization uncovers novel biology.</title>
        <authorList>
            <person name="Wiegand S."/>
            <person name="Jogler M."/>
            <person name="Boedeker C."/>
            <person name="Pinto D."/>
            <person name="Vollmers J."/>
            <person name="Rivas-Marin E."/>
            <person name="Kohn T."/>
            <person name="Peeters S.H."/>
            <person name="Heuer A."/>
            <person name="Rast P."/>
            <person name="Oberbeckmann S."/>
            <person name="Bunk B."/>
            <person name="Jeske O."/>
            <person name="Meyerdierks A."/>
            <person name="Storesund J.E."/>
            <person name="Kallscheuer N."/>
            <person name="Luecker S."/>
            <person name="Lage O.M."/>
            <person name="Pohl T."/>
            <person name="Merkel B.J."/>
            <person name="Hornburger P."/>
            <person name="Mueller R.-W."/>
            <person name="Bruemmer F."/>
            <person name="Labrenz M."/>
            <person name="Spormann A.M."/>
            <person name="Op den Camp H."/>
            <person name="Overmann J."/>
            <person name="Amann R."/>
            <person name="Jetten M.S.M."/>
            <person name="Mascher T."/>
            <person name="Medema M.H."/>
            <person name="Devos D.P."/>
            <person name="Kaster A.-K."/>
            <person name="Ovreas L."/>
            <person name="Rohde M."/>
            <person name="Galperin M.Y."/>
            <person name="Jogler C."/>
        </authorList>
    </citation>
    <scope>NUCLEOTIDE SEQUENCE [LARGE SCALE GENOMIC DNA]</scope>
    <source>
        <strain evidence="3 4">Poly24</strain>
    </source>
</reference>
<gene>
    <name evidence="3" type="ORF">Poly24_17070</name>
</gene>
<protein>
    <recommendedName>
        <fullName evidence="5">PhoD-like phosphatase</fullName>
    </recommendedName>
</protein>
<keyword evidence="2" id="KW-0732">Signal</keyword>
<dbReference type="EMBL" id="CP036348">
    <property type="protein sequence ID" value="QDV68001.1"/>
    <property type="molecule type" value="Genomic_DNA"/>
</dbReference>
<evidence type="ECO:0000313" key="3">
    <source>
        <dbReference type="EMBL" id="QDV68001.1"/>
    </source>
</evidence>
<dbReference type="RefSeq" id="WP_231753520.1">
    <property type="nucleotide sequence ID" value="NZ_CP036348.1"/>
</dbReference>
<evidence type="ECO:0000256" key="1">
    <source>
        <dbReference type="SAM" id="MobiDB-lite"/>
    </source>
</evidence>
<accession>A0A518JR29</accession>
<dbReference type="InterPro" id="IPR029052">
    <property type="entry name" value="Metallo-depent_PP-like"/>
</dbReference>
<dbReference type="InterPro" id="IPR038607">
    <property type="entry name" value="PhoD-like_sf"/>
</dbReference>
<dbReference type="Gene3D" id="3.60.21.70">
    <property type="entry name" value="PhoD-like phosphatase"/>
    <property type="match status" value="1"/>
</dbReference>
<dbReference type="Proteomes" id="UP000315082">
    <property type="component" value="Chromosome"/>
</dbReference>
<evidence type="ECO:0000256" key="2">
    <source>
        <dbReference type="SAM" id="SignalP"/>
    </source>
</evidence>
<evidence type="ECO:0008006" key="5">
    <source>
        <dbReference type="Google" id="ProtNLM"/>
    </source>
</evidence>
<keyword evidence="4" id="KW-1185">Reference proteome</keyword>
<evidence type="ECO:0000313" key="4">
    <source>
        <dbReference type="Proteomes" id="UP000315082"/>
    </source>
</evidence>
<dbReference type="KEGG" id="rcf:Poly24_17070"/>
<dbReference type="AlphaFoldDB" id="A0A518JR29"/>
<feature type="compositionally biased region" description="Basic and acidic residues" evidence="1">
    <location>
        <begin position="314"/>
        <end position="323"/>
    </location>
</feature>
<organism evidence="3 4">
    <name type="scientific">Rosistilla carotiformis</name>
    <dbReference type="NCBI Taxonomy" id="2528017"/>
    <lineage>
        <taxon>Bacteria</taxon>
        <taxon>Pseudomonadati</taxon>
        <taxon>Planctomycetota</taxon>
        <taxon>Planctomycetia</taxon>
        <taxon>Pirellulales</taxon>
        <taxon>Pirellulaceae</taxon>
        <taxon>Rosistilla</taxon>
    </lineage>
</organism>
<feature type="signal peptide" evidence="2">
    <location>
        <begin position="1"/>
        <end position="31"/>
    </location>
</feature>
<feature type="region of interest" description="Disordered" evidence="1">
    <location>
        <begin position="304"/>
        <end position="325"/>
    </location>
</feature>
<proteinExistence type="predicted"/>
<dbReference type="SUPFAM" id="SSF56300">
    <property type="entry name" value="Metallo-dependent phosphatases"/>
    <property type="match status" value="1"/>
</dbReference>